<protein>
    <submittedName>
        <fullName evidence="1">Uncharacterized protein</fullName>
    </submittedName>
</protein>
<evidence type="ECO:0000313" key="1">
    <source>
        <dbReference type="EMBL" id="SLM28394.1"/>
    </source>
</evidence>
<accession>A0A1W1H7I1</accession>
<dbReference type="OrthoDB" id="5528494at2"/>
<evidence type="ECO:0000313" key="2">
    <source>
        <dbReference type="Proteomes" id="UP000191931"/>
    </source>
</evidence>
<dbReference type="RefSeq" id="WP_080804720.1">
    <property type="nucleotide sequence ID" value="NZ_LT828548.1"/>
</dbReference>
<dbReference type="AlphaFoldDB" id="A0A1W1H7I1"/>
<organism evidence="1 2">
    <name type="scientific">Desulfamplus magnetovallimortis</name>
    <dbReference type="NCBI Taxonomy" id="1246637"/>
    <lineage>
        <taxon>Bacteria</taxon>
        <taxon>Pseudomonadati</taxon>
        <taxon>Thermodesulfobacteriota</taxon>
        <taxon>Desulfobacteria</taxon>
        <taxon>Desulfobacterales</taxon>
        <taxon>Desulfobacteraceae</taxon>
        <taxon>Desulfamplus</taxon>
    </lineage>
</organism>
<proteinExistence type="predicted"/>
<gene>
    <name evidence="1" type="ORF">MTBBW1_1310092</name>
</gene>
<keyword evidence="2" id="KW-1185">Reference proteome</keyword>
<sequence length="296" mass="34479">MENQKQEKNQKTRWHRLLGKMLEELLTPVDIAVMTDFSIMSEPPEADILLLRRNLPNWSEEQKSLLPDGIRDTDAEHILIEFKYTESVNQSVLNQALAYDTFYKRAKKLSQNRVKTFVLSSKRPTKHFFNKFDYKETSLPGIYKSNAPMLESLTVISLNDLTDEPHNLFVKCFASRKKEQDKAFKKLFKSGKNLLRSGLYRLIAGLWKIKNSKEVPMKLEMTPEDVMEIGKEWEELFLNIIPVERKLAGLKPQEVMSAFKPQERLAGLKPQERMAGLSSEELKEIEQYINNLKNKK</sequence>
<dbReference type="Proteomes" id="UP000191931">
    <property type="component" value="Unassembled WGS sequence"/>
</dbReference>
<dbReference type="EMBL" id="FWEV01000037">
    <property type="protein sequence ID" value="SLM28394.1"/>
    <property type="molecule type" value="Genomic_DNA"/>
</dbReference>
<name>A0A1W1H7I1_9BACT</name>
<reference evidence="1 2" key="1">
    <citation type="submission" date="2017-03" db="EMBL/GenBank/DDBJ databases">
        <authorList>
            <person name="Afonso C.L."/>
            <person name="Miller P.J."/>
            <person name="Scott M.A."/>
            <person name="Spackman E."/>
            <person name="Goraichik I."/>
            <person name="Dimitrov K.M."/>
            <person name="Suarez D.L."/>
            <person name="Swayne D.E."/>
        </authorList>
    </citation>
    <scope>NUCLEOTIDE SEQUENCE [LARGE SCALE GENOMIC DNA]</scope>
    <source>
        <strain evidence="1">PRJEB14757</strain>
    </source>
</reference>